<feature type="domain" description="CBM1" evidence="29">
    <location>
        <begin position="5169"/>
        <end position="5205"/>
    </location>
</feature>
<dbReference type="Pfam" id="PF13532">
    <property type="entry name" value="2OG-FeII_Oxy_2"/>
    <property type="match status" value="1"/>
</dbReference>
<evidence type="ECO:0000256" key="8">
    <source>
        <dbReference type="ARBA" id="ARBA00022723"/>
    </source>
</evidence>
<dbReference type="Gene3D" id="3.40.50.1440">
    <property type="entry name" value="Tubulin/FtsZ, GTPase domain"/>
    <property type="match status" value="1"/>
</dbReference>
<dbReference type="InterPro" id="IPR005123">
    <property type="entry name" value="Oxoglu/Fe-dep_dioxygenase_dom"/>
</dbReference>
<evidence type="ECO:0000256" key="9">
    <source>
        <dbReference type="ARBA" id="ARBA00022729"/>
    </source>
</evidence>
<dbReference type="InterPro" id="IPR035971">
    <property type="entry name" value="CBD_sf"/>
</dbReference>
<dbReference type="InterPro" id="IPR018316">
    <property type="entry name" value="Tubulin/FtsZ_2-layer-sand-dom"/>
</dbReference>
<dbReference type="InterPro" id="IPR027450">
    <property type="entry name" value="AlkB-like"/>
</dbReference>
<dbReference type="InterPro" id="IPR003323">
    <property type="entry name" value="OTU_dom"/>
</dbReference>
<feature type="region of interest" description="Disordered" evidence="22">
    <location>
        <begin position="901"/>
        <end position="942"/>
    </location>
</feature>
<evidence type="ECO:0000259" key="29">
    <source>
        <dbReference type="PROSITE" id="PS51164"/>
    </source>
</evidence>
<keyword evidence="15" id="KW-0342">GTP-binding</keyword>
<feature type="chain" id="PRO_5012186866" description="Tubulin beta chain" evidence="23">
    <location>
        <begin position="27"/>
        <end position="7077"/>
    </location>
</feature>
<dbReference type="SUPFAM" id="SSF55307">
    <property type="entry name" value="Tubulin C-terminal domain-like"/>
    <property type="match status" value="2"/>
</dbReference>
<evidence type="ECO:0000256" key="1">
    <source>
        <dbReference type="ARBA" id="ARBA00001946"/>
    </source>
</evidence>
<dbReference type="InterPro" id="IPR003609">
    <property type="entry name" value="Pan_app"/>
</dbReference>
<feature type="region of interest" description="Disordered" evidence="22">
    <location>
        <begin position="5136"/>
        <end position="5161"/>
    </location>
</feature>
<evidence type="ECO:0000256" key="11">
    <source>
        <dbReference type="ARBA" id="ARBA00022771"/>
    </source>
</evidence>
<evidence type="ECO:0000256" key="6">
    <source>
        <dbReference type="ARBA" id="ARBA00022687"/>
    </source>
</evidence>
<dbReference type="InterPro" id="IPR002453">
    <property type="entry name" value="Beta_tubulin"/>
</dbReference>
<evidence type="ECO:0000256" key="4">
    <source>
        <dbReference type="ARBA" id="ARBA00013288"/>
    </source>
</evidence>
<evidence type="ECO:0000259" key="26">
    <source>
        <dbReference type="PROSITE" id="PS50878"/>
    </source>
</evidence>
<feature type="domain" description="CBM1" evidence="29">
    <location>
        <begin position="4941"/>
        <end position="4977"/>
    </location>
</feature>
<dbReference type="GO" id="GO:0009055">
    <property type="term" value="F:electron transfer activity"/>
    <property type="evidence" value="ECO:0007669"/>
    <property type="project" value="InterPro"/>
</dbReference>
<feature type="domain" description="Fe2OG dioxygenase" evidence="30">
    <location>
        <begin position="821"/>
        <end position="927"/>
    </location>
</feature>
<keyword evidence="10" id="KW-0547">Nucleotide-binding</keyword>
<feature type="signal peptide" evidence="23">
    <location>
        <begin position="1"/>
        <end position="26"/>
    </location>
</feature>
<dbReference type="CDD" id="cd22744">
    <property type="entry name" value="OTU"/>
    <property type="match status" value="1"/>
</dbReference>
<dbReference type="GO" id="GO:0020037">
    <property type="term" value="F:heme binding"/>
    <property type="evidence" value="ECO:0007669"/>
    <property type="project" value="InterPro"/>
</dbReference>
<dbReference type="InterPro" id="IPR003008">
    <property type="entry name" value="Tubulin_FtsZ_GTPase"/>
</dbReference>
<dbReference type="SUPFAM" id="SSF52490">
    <property type="entry name" value="Tubulin nucleotide-binding domain-like"/>
    <property type="match status" value="1"/>
</dbReference>
<feature type="region of interest" description="Disordered" evidence="22">
    <location>
        <begin position="505"/>
        <end position="528"/>
    </location>
</feature>
<dbReference type="InterPro" id="IPR000217">
    <property type="entry name" value="Tubulin"/>
</dbReference>
<feature type="domain" description="Reverse transcriptase" evidence="26">
    <location>
        <begin position="3670"/>
        <end position="3916"/>
    </location>
</feature>
<evidence type="ECO:0000259" key="24">
    <source>
        <dbReference type="PROSITE" id="PS50199"/>
    </source>
</evidence>
<dbReference type="Pfam" id="PF03953">
    <property type="entry name" value="Tubulin_C"/>
    <property type="match status" value="2"/>
</dbReference>
<dbReference type="SUPFAM" id="SSF50985">
    <property type="entry name" value="RCC1/BLIP-II"/>
    <property type="match status" value="1"/>
</dbReference>
<evidence type="ECO:0000256" key="14">
    <source>
        <dbReference type="ARBA" id="ARBA00023004"/>
    </source>
</evidence>
<dbReference type="InterPro" id="IPR001876">
    <property type="entry name" value="Znf_RanBP2"/>
</dbReference>
<dbReference type="Gene3D" id="3.90.70.80">
    <property type="match status" value="1"/>
</dbReference>
<sequence>MMRTSSVRSFLRLALIAMAFCLVKWAAPTFSMAPAPADNDMEMSFGKHRGRLISEIVEEDPSYLQWILGQTEDPESSERLLEVADYVREYFPEVEDAQLVGFGKYKDVALSQLVQDDPEYCGWILETAAKGDAGHRLQQAANWIQELCRTSSVRSFLRLALIAMAFCLAKWAAPTFSMAPAPLDNDMEMSFGKHRGGEAARGSAVEGVVARGFGKYKDVALSQLVQDDPDYCAWILQTAAQGDAGHRLQQAADWIQEHHPDVGLEQPQDVDGQMKVTFGKHKGKTFQAVLEEAEDYICWLSGIVAEGWQHGSADQFRQATCSLLRWSGGGAGVNGHTGPFQRHLRTETGVFPANDSIETGEVDSSQVFEMKIRGEGVRKEACDFRAYGFQLIAIHDEAETLWKTPRVKAVVVDMGSPLTWAVAQAADALPTVPDQVKLTSEKRDATGFCATFRATFRSGGLCADSSGTSTSERLAPPLSIAGYNRLSKDPGTECCAAEEVQLTPAQPQAEAKTAQSVQAAEAPKPKAAQELQRLQADLSELTLQCGLVQAKWEQPKQQPWEPATQPSQPLPSAKRRFKAPKPLASTTRLPAPKPFPPAAQCNSYLAPFAAYLRRPLNLQGGGGGGGGSRPPAPGAGGGGKPAGGAGGTERPGDWSCPNCGAMVFASKSECFKCHTKKDGTKGTGATEGAGPPPQKYSEACWEKPRQETGLKLVGDLSQAGWQYVLTDDSRRSYAAYLPTPFSKDQTRLFFNSIKDGTDWKQPEGPNGPIPRKTAWMVSPGGCSCTYRYGRIEVEAVPFPDWMLNLMATIMPMCGFTDRSLWPNSCNLNLYEDGGMSVGWHSDDESLFQGKFIDVRIISLSLGAKRKFELRANWPGEAERPLRSVMLADGDMMTMEGMTQKHFQHRVPKGRSRFDEGARDSRGGPRRWPADQPHMEMDGKTHPPLSHEPAASLLTRFGSALDGDRLSWESLSCLAVASAALTSSSLYWRNIGYDHFYIHGMEYPVVSDFDFSLGVPRPRDEAHLWAVKAFYATTRNMMILTTGELDQGSLPSALAANLYATRRLVNVPFMLREDCQAVVEALRAHKLSFVGSVQDHNHERMLFLRNIPYTGRDPNLSATSRVHNMSISVEVALLSGKTATVEAELHEDVAELQRQAQRALGVKGRLMDSAGRFVDAFLPIEDSTLRSGDSLTMLQTSLPQVCGTAYALAALLGDGSVVTWGNADFGGYSIAVWHELRNVQQIQASDRAFAAILGDGSVVTWGSPAHGGRSDAVEDQLQNVKQIQATGSAFAAILANGTVVTWGAAACGGDCSAVQDQLNNVQQIQASDGSFAAILGDGAVVTWGNAEFGGDSRAVQDQLKNVQQIQASGGAFAAILGNGSVVTWGSAGSGGYSRAVQRKLQHVQQIQACSGAFAAILSDGSAVSWGHGCMGHELRNVQQIQASDGAFAAILVNGSVVTWGIDRHGGNSDAVQHRLKNVQQVQATGSAFAAILEDGTVVTWGASAYGGDSRAVQHQLKNVQQIQASKFAFAAILDDGSVVTWGAPRCGGDSRAVQDQLKNVWQIQASQGGFAGCAFAAILGDGSVVTWGAAAYGGDSRHVQDQLRDAEVPWRASALEFGSALTKHAEGLLWSVNTPKLFLRALVPQGFGGTATHVLNNSRRERLALQRRSLKNLYRRTSICVVAPGDAPALGQRLSDVLEAGCIPAVLVGPGSQPVLPLQGIVRWEEFAIIVRLGDDVAGARWAIRRILKTSTAELARRRAALQRWRPRLALAFGPECHGRPWYLLPEVLPTPAISVYPAEIGAKFWEVIADEHGIDPTGTYHGDSDLQLERINVYFNEATGGRYVPRAVLMDLEPGTMDSVRAGPFGQLFRPDNFVFGQTGAGNNWAKGHYTEGAELIDSVLDVVRKEAEGCDCMQGFQLCHSLGGGTGAGMGTLLVSKVREEYPDRIMETFSVIPSPKVSDTVVEPYNAVLSFHQLVENSDESFLLDNEALYDICFRTLKLTTPTYGDLNHLVSAAMSGVTCCLRFPGQLNCDLRKIAVNLVPFPRLHFFMTGFAPLTSRGSQQYRALTVPELTQQMFDAKNMMCAADPRHGRYLTAAALFRGRMSTKEVDEQAPYGCGPQSSDVAGAGRVSAQTATSANENEGEGESTVARGLDSLGDEPQVQEITQYSVWNYVQSGLAKCMDCFAGLSRLSCGADKIQNEDQFFDGTSTVDGLISPQDADSYDFGVGMPCSFALEGSNMQHGEVLHKFEHANPANKEREQAGGKQSLRDALAKAVARPTSGRDLLNKLKSIIRAAEGGHLFLDGQNTVSRHRLPSDKSLIPPADSSPDVPAPCVGPGQPAVKSILKPAMTKASALLTERASDVNPLADCQLRSEDWPRALVMRAPAVLAKLRRGEVPAAKPVACIMSEAEAEECMAYWLQHKLSSLAAASLTCVVGDRLPSVVAWAAPSKEGVAVSSQWLSFLRGDRTSVQTVRLLKLGADTAPRNPLVKQPEGAKIPQNKDVETVRLTVFSKYTAEKLSSQFADALLKKIWPTGARSASNFANWRLEKNQAGETVALTSYVAGSKAVVDGLLAKSGSTPLFVSRLAKDKIDDAKVHPFWVPRALGMSDCEYLESARQARVEAKCVTGLMHRLGGGKDLGFMRPVIDVDPQRMPPFFWHAFAPSFWTAEDLLAFLESTGWEAPEVLGQAGKAWRFKASKRPAKETSFIYDLQPDGMLKIVPQPRKVEAPRHLGKSVGRPRAPWESATSKEQSAKPMQVDEGPEAKDAGQPSAKRAKVAPLAFGEQLSVTDESCPLHSWHVVEAGGEGACGYRALIAASIFDAKADSVLNQQDVFKQAASLRVATARHIRQHPSRFEPSWGVDPAKIEHTGESWTEYLDKLEDPSFYMDEIQLRAVAEKLKRKVTVFYLDAQKNWSRRVFNARAEGQPLVLLLKNEHYRVVKVMSSGFPAEWNKSHGGSFPVQGGGAKSAKSSCNASVKSCSTFKVRHDGQASKAPSSCSTFKVAVETPRPQTVSSSVRRGHSMPGSFGCQRPSSSGQAYDPDAPWVKGALYRCPCGWQLNEAPDIIPRKLASQRIAAFVRHWQECRPGEPMPALSAKQRQQKVQDMADKASLARSRIAWSAWCNLKQILPSKVFANLHELEEQPVNLHDKPRGATFMRPCKRCDGVYSLGYARTVSCPATAPALKMTCHAVEAAVREAEGPRTKRAMQITADYAAKARADSLRRGIQVSHVRKSDPYAWPESLRGRVTSAVIPCGAIDLLVISVYLPVGNGVAVQQRADAVDAIAQRILAADLPCIVAGDWNCEPYDQELASLSLLCTYAHEQLGLSYKSTDCSCIDFALVRHVLPVRMCPDMKISDHRGIFLQVQVPGPAQYRALASFPALPADEFAWQRAWPDAWSLYSNRWSEAWQNHDVHALWEIWSSAVERAGGICNPQRHKGTVVVRTEVVWKGPSSTRMPHLQRRLHRVWRRCRELLRQAELGRYDASLFQVFLRNVHALQSQGVLDENASTGNLTDLEKLLTSTIAEHSQRGVEDRLAQWKAQAKAPGLAKLFQSLSGKPRPGLLAVQGHDGKLTADPGAVQAHAQRQWSRKNHPALDDGLRQAYLQRVLPHIRPCLVDASVDDKFTMVELIAALNSCKGTAPGPGQWAADALLKVPPDALKLLLQLLQLICDTSVWPEALRFQEVTMIPKKPGSEDLRPISVTSIITRALEKMVLSRYKKWIQQVQPTDVTDVILSVESLIAEARSVDGHRLFRQSDLSNCFTRLDPQLCKQLAISFGMRPQHAATLFDMNRSRPAIIRAGAAVGDWCTPDRGMAQGDPISPMAAALMAGAHARVLKVEVPTASFFTFVDDRTLSTRTVQDMQSATELLTHLDQLSGQMEDPAKEEYACVGFSQEECRSFPDMNFQFLDLLGIRIFLQSDDWEVSPKASARWEELQTRVCRLRSLSRGLRLSREQLFAVVSATMGLFRWDAAWLLEEPPDLFKVTTSLELALQGRRRHAAWRHRGASWLVQPKGWLVEPHAIRWWSLVKLVQRLRFSQWSSVFMRAWSSEDGLSGCLASRIRDAYKSLGWQPTASPFTVRLPSGLCDLGMVSGATLGHALRHGWRSYMMRNYGPSARHISVDIPAIDVAPIHKFLALRQDPNPALSWRCAVAAEPNLERLAHLVDVDKHCSVCPGRPVGTTFHMMWECVKTAGLRRSFGLDLHSASLDLQGTPRDAWLQNAWSEFRSLPQQFSWTMAVVHSWIDELKACILQHPPLQRQGEFLMATDGSACHPADADCRQAACAVAWRSACGIQVWSRALEVETTVNAAELVAVVVGATAADAASFSPVRLLTDHAEIVRRSDLSTIPASAGKQVLWEAWFALVRGGSTSASWVPSHRKASQLDIPEEWRILNDHADIAAGRCAAAAAALKADWCAELRARRALAVKILQYKRAAFAVDEQMLNVQNKNSSYFVEWIPNNIKDIPPKGLKMAVAFAGNSTAIQEMFKRVAEYFTAMFRRKAFLHWYTGEGMDEMEFTEAESNMNDLVSEYQQYQDATAEEEGEFDEEEGEYARARAGTGLKADFSSTSPSPRSPQAGSPMVLLAYCSVWLLAISPITAAPCPHGVCSGGLGLLQKVPARQHVLMTVPSDYDWFPVDGGIARACRGASPGDNSASHYTVLRGLASLEDCKGACAENASCRGVEYSRGRCEVWTRPAGIQASISLQNYSCWSYGPSHFLAVDGGINRACRGTRAEDDSPAYFMPHQGVQTVDACKYLCYAEPQCQGIQYMDDGGYCKVWIRPAGIGATSASPGSLCLRLEFVLADPSAGDAACRGSHASDNNPANYFLAGGTSIEDCKQSCREEPLCKGIEYSSGRCEVWTKPEGIQAVKSLGGFTCLRYSIAGMSITTTPVMTTATTTTTVTTTTTTTTTSTTTMATTTTTTQTTMAPTTLAPTTTTEAKNCRGKYAQCGGKNYNGEKCCIYGWDCVFVNDFYSQCKPSKTPTTTLPVDCSAPGTELRGKFQQCGGQSWQGSRCCESGLFCKFDNDFYSDCRPTEGSTVAPSTTSGPTSATSSTATTTTAATTPTGTTTTLATTTAAPQSTTAASTSNSPCQKGYAQCGGSNYQGSTCCEDGFVCKASTDSYSQCLPNVTTTAYTGPSTTTTQTTTTTPPPTTTTTAGPTTTVSTTTVQCKRRYDKCGGMNWKGATCCEPGWWCVYQSPYYSQCKTTTTTTPYAPSPGDQRADAQFLMQGSFGPTRASMMEIDGVGYDEWIHTQIALPASLHRAFYRKRAAPQTSADGALEKCSVGSRWRSTALSKADVGKNISVQAGQLSVAGRLRTELSTSSTWAAMSYEGYICELANNVMLSQDADCANTQSRQMPLPWTAAPTAAGATFEVLRPGTLVLKEAQANCQLTDIIQSDVENAGTFYVHEPRLVLVENTLEAPASSETWLGGQCPSVPRSFVNEASCKLLPGCAPLEMRGVQLDLNVSTLEKFFQVSGRYVYAVTDLLTTEPPCGVQQSRWKRLDCSAVTCTATALSSSDASLLHAALAEEEGWLRDVNVDCASVPADAIVEVNGEFFQHVHPQEHNVYDFTNWVSEHPGGPEKIRQWTSKGFILKYPASHPMGRWASTKALTYIRPNFVGRFGDSMSFLGLPQTLQTFPLATAFGALESFNGFAEVCGSAGEVANDLDLGHQYSFHVPDHPVDTGFDVDYDTPAEVPDLGRASTWTMLALEAPDQLRQRMAWALAQIFVVAPDDATARHTEMFVNYYDIFVRHAFGNFGDILREVTYSPVMGDYLTYKRNRAFDSDGAYPDENYAREIMQLFTIGLWRLNADGSRMLDSEGKPIPTYSNEDIMNFARVFTGFDEQGARANIEHVEGKVNVIDPMRLRAEWRDVYPKPDLLGGYLGDGYPLCKDRPAQGFLRQGAKYRFVGHAHEGEILELSAGSALYNTLCGGTDACSHQLLIELTETLSCTGAECQAQTVSIVKVGDGYYEHLYDACVGLFFSEGEEVLLYPDGTIASNLTTKSRQNRFVAHWIPTFPDLSTCPAGCRAGYEVCACVGALSVQDGLHVVSAGGFMFQNPPVFMDREHPRKRDAAFEVEALLEHLVHYPNTPMFIAYRIIQRFVTSNPSPEYVLVVSQAFQTGEYNGHTYSGKYGDLAATIAAVLLFSEARSQTSTSNGVLREPYLKVIHFMRSMEYQDEKARPIILRNLIDTIGQYPYASPTVFNFYMPEFRPDGFPDGLVAPEFQIYTAPNALAFANGMHSLINDGLGSCDSGFGVEVADCSAGTVSFQEKSDMSEALAELDLLLTGGRLEFRGVVQAAYQRDGWKDAQKMMVLTPEFNTLGNPMPDGVRPPSPPPSTGAASSYKAVIMFMLKGGMDSFNMLVPLNCPLYDEYHDVRKSIAFLPEEMNQINSATQSCSQFGIHPKLPLFKELYDEQSLAFISDIGALVEPLTPEMIGKGWNAKGGSGETCQGLFSHNDQQRAAETLTCQYGSAEFKGAGGRMADAVAAGTQKYNTQSFSLKGSATWPQGFDIPGEVLGSNSGGGSSAFPEYNRLQDLVNNMTGTRHGNVYCEEYARRLEQAISFNLGLEKQLENAELATEYEVRGWQPLRQQFKQAATLIAARVDRQAERDFFFIEDGGWDHHKGVEGRLAGRFEDVNEALAEFVAELKGQNIYDSVVIVTHSDFARTLTPNSNAGTDHGWAGTHLVISGAIKGGEIYNEFPHLAEGSPMDAGRGRLIPTYPLENMMVPVAEWMGMESGQRLQVFPNLANFNSSHLLAWLGIVSRFELGDSCLDLGAGCPQLSSPVLILAVSVTNLPLMIRWGSDEQRDATLCKVSILHVPMENGAGHPCSAKDFGVGGSVPSSPLGQHLGRVRAATMDEEGTPTSNAGSRRRKAPEKIVYSWSDLETKKANAACAMDRLEFLVSTRNRFTEFRAHEADRLRFAIRSKKAASPHMRQTLSSSAESAAAVLVKQDQTLTNAKTGSLRLDALNRFVVEKEKHTGGKPQEQMALSYANKSKPLVKPYPHYDDLYNMQLRDPGKPREPPLSAVSCLLSYNPPPKALRHGMSKSQSLSGSLMNTARSRQSDNQGEPQEN</sequence>
<dbReference type="PROSITE" id="PS51471">
    <property type="entry name" value="FE2OG_OXY"/>
    <property type="match status" value="1"/>
</dbReference>
<dbReference type="GO" id="GO:0030248">
    <property type="term" value="F:cellulose binding"/>
    <property type="evidence" value="ECO:0007669"/>
    <property type="project" value="InterPro"/>
</dbReference>
<evidence type="ECO:0000256" key="3">
    <source>
        <dbReference type="ARBA" id="ARBA00009636"/>
    </source>
</evidence>
<dbReference type="GO" id="GO:0008270">
    <property type="term" value="F:zinc ion binding"/>
    <property type="evidence" value="ECO:0007669"/>
    <property type="project" value="UniProtKB-KW"/>
</dbReference>
<dbReference type="Pfam" id="PF20600">
    <property type="entry name" value="ExoX-like_C"/>
    <property type="match status" value="1"/>
</dbReference>
<keyword evidence="21" id="KW-0175">Coiled coil</keyword>
<evidence type="ECO:0000256" key="16">
    <source>
        <dbReference type="ARBA" id="ARBA00023212"/>
    </source>
</evidence>
<dbReference type="PRINTS" id="PR01161">
    <property type="entry name" value="TUBULIN"/>
</dbReference>
<name>A0A1Q9ESU8_SYMMI</name>
<comment type="similarity">
    <text evidence="3">Belongs to the tubulin family.</text>
</comment>
<reference evidence="31 32" key="1">
    <citation type="submission" date="2016-02" db="EMBL/GenBank/DDBJ databases">
        <title>Genome analysis of coral dinoflagellate symbionts highlights evolutionary adaptations to a symbiotic lifestyle.</title>
        <authorList>
            <person name="Aranda M."/>
            <person name="Li Y."/>
            <person name="Liew Y.J."/>
            <person name="Baumgarten S."/>
            <person name="Simakov O."/>
            <person name="Wilson M."/>
            <person name="Piel J."/>
            <person name="Ashoor H."/>
            <person name="Bougouffa S."/>
            <person name="Bajic V.B."/>
            <person name="Ryu T."/>
            <person name="Ravasi T."/>
            <person name="Bayer T."/>
            <person name="Micklem G."/>
            <person name="Kim H."/>
            <person name="Bhak J."/>
            <person name="Lajeunesse T.C."/>
            <person name="Voolstra C.R."/>
        </authorList>
    </citation>
    <scope>NUCLEOTIDE SEQUENCE [LARGE SCALE GENOMIC DNA]</scope>
    <source>
        <strain evidence="31 32">CCMP2467</strain>
    </source>
</reference>
<dbReference type="InterPro" id="IPR037103">
    <property type="entry name" value="Tubulin/FtsZ-like_C"/>
</dbReference>
<dbReference type="Gene3D" id="1.10.287.600">
    <property type="entry name" value="Helix hairpin bin"/>
    <property type="match status" value="1"/>
</dbReference>
<dbReference type="GO" id="GO:0005975">
    <property type="term" value="P:carbohydrate metabolic process"/>
    <property type="evidence" value="ECO:0007669"/>
    <property type="project" value="InterPro"/>
</dbReference>
<keyword evidence="13" id="KW-0460">Magnesium</keyword>
<dbReference type="PROSITE" id="PS50802">
    <property type="entry name" value="OTU"/>
    <property type="match status" value="1"/>
</dbReference>
<dbReference type="InterPro" id="IPR012337">
    <property type="entry name" value="RNaseH-like_sf"/>
</dbReference>
<dbReference type="SUPFAM" id="SSF56219">
    <property type="entry name" value="DNase I-like"/>
    <property type="match status" value="1"/>
</dbReference>
<dbReference type="SMART" id="SM00236">
    <property type="entry name" value="fCBD"/>
    <property type="match status" value="4"/>
</dbReference>
<dbReference type="GO" id="GO:0005200">
    <property type="term" value="F:structural constituent of cytoskeleton"/>
    <property type="evidence" value="ECO:0007669"/>
    <property type="project" value="InterPro"/>
</dbReference>
<evidence type="ECO:0000256" key="5">
    <source>
        <dbReference type="ARBA" id="ARBA00022490"/>
    </source>
</evidence>
<dbReference type="InterPro" id="IPR046768">
    <property type="entry name" value="ExoX-like_C"/>
</dbReference>
<dbReference type="Gene3D" id="3.30.1330.20">
    <property type="entry name" value="Tubulin/FtsZ, C-terminal domain"/>
    <property type="match status" value="1"/>
</dbReference>
<feature type="compositionally biased region" description="Gly residues" evidence="22">
    <location>
        <begin position="620"/>
        <end position="649"/>
    </location>
</feature>
<dbReference type="InterPro" id="IPR000254">
    <property type="entry name" value="CBD"/>
</dbReference>
<dbReference type="Gene3D" id="3.60.10.10">
    <property type="entry name" value="Endonuclease/exonuclease/phosphatase"/>
    <property type="match status" value="1"/>
</dbReference>
<evidence type="ECO:0000313" key="32">
    <source>
        <dbReference type="Proteomes" id="UP000186817"/>
    </source>
</evidence>
<dbReference type="InterPro" id="IPR008280">
    <property type="entry name" value="Tub_FtsZ_C"/>
</dbReference>
<dbReference type="GO" id="GO:0016055">
    <property type="term" value="P:Wnt signaling pathway"/>
    <property type="evidence" value="ECO:0007669"/>
    <property type="project" value="UniProtKB-KW"/>
</dbReference>
<feature type="compositionally biased region" description="Basic and acidic residues" evidence="22">
    <location>
        <begin position="911"/>
        <end position="922"/>
    </location>
</feature>
<keyword evidence="5" id="KW-0963">Cytoplasm</keyword>
<dbReference type="Pfam" id="PF07394">
    <property type="entry name" value="DUF1501"/>
    <property type="match status" value="1"/>
</dbReference>
<dbReference type="PROSITE" id="PS51007">
    <property type="entry name" value="CYTC"/>
    <property type="match status" value="1"/>
</dbReference>
<feature type="region of interest" description="Disordered" evidence="22">
    <location>
        <begin position="3011"/>
        <end position="3036"/>
    </location>
</feature>
<dbReference type="Pfam" id="PF08811">
    <property type="entry name" value="DUF1800"/>
    <property type="match status" value="2"/>
</dbReference>
<dbReference type="Pfam" id="PF00078">
    <property type="entry name" value="RVT_1"/>
    <property type="match status" value="1"/>
</dbReference>
<evidence type="ECO:0000256" key="18">
    <source>
        <dbReference type="ARBA" id="ARBA00034296"/>
    </source>
</evidence>
<dbReference type="FunFam" id="3.40.50.1440:FF:000006">
    <property type="entry name" value="Tubulin beta chain"/>
    <property type="match status" value="1"/>
</dbReference>
<dbReference type="Proteomes" id="UP000186817">
    <property type="component" value="Unassembled WGS sequence"/>
</dbReference>
<dbReference type="InterPro" id="IPR009091">
    <property type="entry name" value="RCC1/BLIP-II"/>
</dbReference>
<feature type="region of interest" description="Disordered" evidence="22">
    <location>
        <begin position="5037"/>
        <end position="5091"/>
    </location>
</feature>
<dbReference type="InterPro" id="IPR036525">
    <property type="entry name" value="Tubulin/FtsZ_GTPase_sf"/>
</dbReference>
<feature type="compositionally biased region" description="Low complexity" evidence="22">
    <location>
        <begin position="518"/>
        <end position="528"/>
    </location>
</feature>
<keyword evidence="6" id="KW-0879">Wnt signaling pathway</keyword>
<dbReference type="SUPFAM" id="SSF56672">
    <property type="entry name" value="DNA/RNA polymerases"/>
    <property type="match status" value="1"/>
</dbReference>
<dbReference type="InterPro" id="IPR000477">
    <property type="entry name" value="RT_dom"/>
</dbReference>
<evidence type="ECO:0000256" key="15">
    <source>
        <dbReference type="ARBA" id="ARBA00023134"/>
    </source>
</evidence>
<dbReference type="PANTHER" id="PTHR11588">
    <property type="entry name" value="TUBULIN"/>
    <property type="match status" value="1"/>
</dbReference>
<dbReference type="GO" id="GO:0005525">
    <property type="term" value="F:GTP binding"/>
    <property type="evidence" value="ECO:0007669"/>
    <property type="project" value="UniProtKB-KW"/>
</dbReference>
<dbReference type="PROSITE" id="PS50948">
    <property type="entry name" value="PAN"/>
    <property type="match status" value="1"/>
</dbReference>
<dbReference type="Gene3D" id="3.30.420.10">
    <property type="entry name" value="Ribonuclease H-like superfamily/Ribonuclease H"/>
    <property type="match status" value="1"/>
</dbReference>
<evidence type="ECO:0000259" key="25">
    <source>
        <dbReference type="PROSITE" id="PS50802"/>
    </source>
</evidence>
<accession>A0A1Q9ESU8</accession>
<feature type="domain" description="Apple" evidence="27">
    <location>
        <begin position="4644"/>
        <end position="4709"/>
    </location>
</feature>
<keyword evidence="11 19" id="KW-0863">Zinc-finger</keyword>
<dbReference type="PROSITE" id="PS51164">
    <property type="entry name" value="CBM1_2"/>
    <property type="match status" value="4"/>
</dbReference>
<evidence type="ECO:0000256" key="23">
    <source>
        <dbReference type="SAM" id="SignalP"/>
    </source>
</evidence>
<comment type="cofactor">
    <cofactor evidence="1">
        <name>Mg(2+)</name>
        <dbReference type="ChEBI" id="CHEBI:18420"/>
    </cofactor>
</comment>
<dbReference type="InterPro" id="IPR036397">
    <property type="entry name" value="RNaseH_sf"/>
</dbReference>
<dbReference type="FunFam" id="3.30.1330.20:FF:000022">
    <property type="entry name" value="Tubulin alpha chain"/>
    <property type="match status" value="1"/>
</dbReference>
<dbReference type="PROSITE" id="PS00562">
    <property type="entry name" value="CBM1_1"/>
    <property type="match status" value="2"/>
</dbReference>
<comment type="subcellular location">
    <subcellularLocation>
        <location evidence="2">Cytoplasm</location>
        <location evidence="2">Cytoskeleton</location>
    </subcellularLocation>
</comment>
<feature type="region of interest" description="Disordered" evidence="22">
    <location>
        <begin position="7016"/>
        <end position="7077"/>
    </location>
</feature>
<feature type="domain" description="CBM1" evidence="29">
    <location>
        <begin position="4996"/>
        <end position="5032"/>
    </location>
</feature>
<dbReference type="SMART" id="SM00864">
    <property type="entry name" value="Tubulin"/>
    <property type="match status" value="1"/>
</dbReference>
<dbReference type="CDD" id="cd02187">
    <property type="entry name" value="beta_tubulin"/>
    <property type="match status" value="1"/>
</dbReference>
<evidence type="ECO:0000256" key="19">
    <source>
        <dbReference type="PROSITE-ProRule" id="PRU00322"/>
    </source>
</evidence>
<protein>
    <recommendedName>
        <fullName evidence="4">Tubulin beta chain</fullName>
    </recommendedName>
    <alternativeName>
        <fullName evidence="17">Beta-tubulin</fullName>
    </alternativeName>
</protein>
<keyword evidence="20" id="KW-0349">Heme</keyword>
<dbReference type="InterPro" id="IPR014917">
    <property type="entry name" value="DUF1800"/>
</dbReference>
<feature type="region of interest" description="Disordered" evidence="22">
    <location>
        <begin position="553"/>
        <end position="576"/>
    </location>
</feature>
<dbReference type="GO" id="GO:0005576">
    <property type="term" value="C:extracellular region"/>
    <property type="evidence" value="ECO:0007669"/>
    <property type="project" value="InterPro"/>
</dbReference>
<feature type="compositionally biased region" description="Polar residues" evidence="22">
    <location>
        <begin position="7050"/>
        <end position="7077"/>
    </location>
</feature>
<feature type="compositionally biased region" description="Low complexity" evidence="22">
    <location>
        <begin position="5037"/>
        <end position="5090"/>
    </location>
</feature>
<feature type="region of interest" description="Disordered" evidence="22">
    <location>
        <begin position="620"/>
        <end position="651"/>
    </location>
</feature>
<dbReference type="PROSITE" id="PS50199">
    <property type="entry name" value="ZF_RANBP2_2"/>
    <property type="match status" value="1"/>
</dbReference>
<dbReference type="InterPro" id="IPR010869">
    <property type="entry name" value="DUF1501"/>
</dbReference>
<dbReference type="InterPro" id="IPR043502">
    <property type="entry name" value="DNA/RNA_pol_sf"/>
</dbReference>
<feature type="domain" description="OTU" evidence="25">
    <location>
        <begin position="2800"/>
        <end position="2945"/>
    </location>
</feature>
<dbReference type="GO" id="GO:0003676">
    <property type="term" value="F:nucleic acid binding"/>
    <property type="evidence" value="ECO:0007669"/>
    <property type="project" value="InterPro"/>
</dbReference>
<keyword evidence="32" id="KW-1185">Reference proteome</keyword>
<evidence type="ECO:0000256" key="21">
    <source>
        <dbReference type="SAM" id="Coils"/>
    </source>
</evidence>
<dbReference type="Gene3D" id="4.10.1060.10">
    <property type="entry name" value="Zinc finger, RanBP2-type"/>
    <property type="match status" value="1"/>
</dbReference>
<keyword evidence="9 23" id="KW-0732">Signal</keyword>
<dbReference type="InterPro" id="IPR038765">
    <property type="entry name" value="Papain-like_cys_pep_sf"/>
</dbReference>
<keyword evidence="16" id="KW-0206">Cytoskeleton</keyword>
<evidence type="ECO:0000259" key="27">
    <source>
        <dbReference type="PROSITE" id="PS50948"/>
    </source>
</evidence>
<dbReference type="PRINTS" id="PR01163">
    <property type="entry name" value="BETATUBULIN"/>
</dbReference>
<dbReference type="SUPFAM" id="SSF90209">
    <property type="entry name" value="Ran binding protein zinc finger-like"/>
    <property type="match status" value="1"/>
</dbReference>
<dbReference type="InterPro" id="IPR036443">
    <property type="entry name" value="Znf_RanBP2_sf"/>
</dbReference>
<evidence type="ECO:0000256" key="20">
    <source>
        <dbReference type="PROSITE-ProRule" id="PRU00433"/>
    </source>
</evidence>
<dbReference type="Pfam" id="PF00734">
    <property type="entry name" value="CBM_1"/>
    <property type="match status" value="4"/>
</dbReference>
<evidence type="ECO:0000256" key="12">
    <source>
        <dbReference type="ARBA" id="ARBA00022833"/>
    </source>
</evidence>
<dbReference type="SUPFAM" id="SSF57180">
    <property type="entry name" value="Cellulose-binding domain"/>
    <property type="match status" value="4"/>
</dbReference>
<keyword evidence="12" id="KW-0862">Zinc</keyword>
<evidence type="ECO:0000256" key="17">
    <source>
        <dbReference type="ARBA" id="ARBA00030446"/>
    </source>
</evidence>
<dbReference type="SUPFAM" id="SSF54001">
    <property type="entry name" value="Cysteine proteinases"/>
    <property type="match status" value="1"/>
</dbReference>
<feature type="region of interest" description="Disordered" evidence="22">
    <location>
        <begin position="2730"/>
        <end position="2774"/>
    </location>
</feature>
<dbReference type="InterPro" id="IPR023123">
    <property type="entry name" value="Tubulin_C"/>
</dbReference>
<dbReference type="EMBL" id="LSRX01000077">
    <property type="protein sequence ID" value="OLQ10483.1"/>
    <property type="molecule type" value="Genomic_DNA"/>
</dbReference>
<evidence type="ECO:0000259" key="30">
    <source>
        <dbReference type="PROSITE" id="PS51471"/>
    </source>
</evidence>
<organism evidence="31 32">
    <name type="scientific">Symbiodinium microadriaticum</name>
    <name type="common">Dinoflagellate</name>
    <name type="synonym">Zooxanthella microadriatica</name>
    <dbReference type="NCBI Taxonomy" id="2951"/>
    <lineage>
        <taxon>Eukaryota</taxon>
        <taxon>Sar</taxon>
        <taxon>Alveolata</taxon>
        <taxon>Dinophyceae</taxon>
        <taxon>Suessiales</taxon>
        <taxon>Symbiodiniaceae</taxon>
        <taxon>Symbiodinium</taxon>
    </lineage>
</organism>
<dbReference type="GO" id="GO:0003924">
    <property type="term" value="F:GTPase activity"/>
    <property type="evidence" value="ECO:0007669"/>
    <property type="project" value="InterPro"/>
</dbReference>
<dbReference type="SUPFAM" id="SSF51197">
    <property type="entry name" value="Clavaminate synthase-like"/>
    <property type="match status" value="1"/>
</dbReference>
<dbReference type="InterPro" id="IPR009056">
    <property type="entry name" value="Cyt_c-like_dom"/>
</dbReference>
<keyword evidence="14 20" id="KW-0408">Iron</keyword>
<proteinExistence type="inferred from homology"/>
<feature type="coiled-coil region" evidence="21">
    <location>
        <begin position="4517"/>
        <end position="4551"/>
    </location>
</feature>
<feature type="domain" description="RanBP2-type" evidence="24">
    <location>
        <begin position="650"/>
        <end position="679"/>
    </location>
</feature>
<dbReference type="SUPFAM" id="SSF53098">
    <property type="entry name" value="Ribonuclease H-like"/>
    <property type="match status" value="1"/>
</dbReference>
<dbReference type="InterPro" id="IPR017975">
    <property type="entry name" value="Tubulin_CS"/>
</dbReference>
<evidence type="ECO:0000313" key="31">
    <source>
        <dbReference type="EMBL" id="OLQ10483.1"/>
    </source>
</evidence>
<evidence type="ECO:0000256" key="13">
    <source>
        <dbReference type="ARBA" id="ARBA00022842"/>
    </source>
</evidence>
<dbReference type="GO" id="GO:0007017">
    <property type="term" value="P:microtubule-based process"/>
    <property type="evidence" value="ECO:0007669"/>
    <property type="project" value="InterPro"/>
</dbReference>
<feature type="domain" description="Cytochrome c" evidence="28">
    <location>
        <begin position="655"/>
        <end position="741"/>
    </location>
</feature>
<dbReference type="InterPro" id="IPR036691">
    <property type="entry name" value="Endo/exonu/phosph_ase_sf"/>
</dbReference>
<keyword evidence="7" id="KW-0493">Microtubule</keyword>
<evidence type="ECO:0000256" key="2">
    <source>
        <dbReference type="ARBA" id="ARBA00004245"/>
    </source>
</evidence>
<dbReference type="Gene3D" id="2.130.10.30">
    <property type="entry name" value="Regulator of chromosome condensation 1/beta-lactamase-inhibitor protein II"/>
    <property type="match status" value="2"/>
</dbReference>
<dbReference type="SMART" id="SM00865">
    <property type="entry name" value="Tubulin_C"/>
    <property type="match status" value="1"/>
</dbReference>
<evidence type="ECO:0000256" key="10">
    <source>
        <dbReference type="ARBA" id="ARBA00022741"/>
    </source>
</evidence>
<evidence type="ECO:0000256" key="7">
    <source>
        <dbReference type="ARBA" id="ARBA00022701"/>
    </source>
</evidence>
<keyword evidence="8 20" id="KW-0479">Metal-binding</keyword>
<dbReference type="Pfam" id="PF00091">
    <property type="entry name" value="Tubulin"/>
    <property type="match status" value="1"/>
</dbReference>
<dbReference type="PROSITE" id="PS00227">
    <property type="entry name" value="TUBULIN"/>
    <property type="match status" value="1"/>
</dbReference>
<dbReference type="FunFam" id="1.10.287.600:FF:000006">
    <property type="entry name" value="Tubulin beta chain"/>
    <property type="match status" value="1"/>
</dbReference>
<dbReference type="SMART" id="SM00547">
    <property type="entry name" value="ZnF_RBZ"/>
    <property type="match status" value="1"/>
</dbReference>
<comment type="function">
    <text evidence="18">Tubulin is the major constituent of microtubules, a cylinder consisting of laterally associated linear protofilaments composed of alpha- and beta-tubulin heterodimers. Microtubules grow by the addition of GTP-tubulin dimers to the microtubule end, where a stabilizing cap forms. Below the cap, tubulin dimers are in GDP-bound state, owing to GTPase activity of alpha-tubulin.</text>
</comment>
<feature type="region of interest" description="Disordered" evidence="22">
    <location>
        <begin position="676"/>
        <end position="696"/>
    </location>
</feature>
<dbReference type="PROSITE" id="PS50878">
    <property type="entry name" value="RT_POL"/>
    <property type="match status" value="1"/>
</dbReference>
<gene>
    <name evidence="31" type="primary">bPT2</name>
    <name evidence="31" type="ORF">AK812_SmicGene5792</name>
</gene>
<feature type="domain" description="CBM1" evidence="29">
    <location>
        <begin position="5090"/>
        <end position="5126"/>
    </location>
</feature>
<dbReference type="InterPro" id="IPR037151">
    <property type="entry name" value="AlkB-like_sf"/>
</dbReference>
<dbReference type="SMART" id="SM00473">
    <property type="entry name" value="PAN_AP"/>
    <property type="match status" value="2"/>
</dbReference>
<dbReference type="GO" id="GO:0005874">
    <property type="term" value="C:microtubule"/>
    <property type="evidence" value="ECO:0007669"/>
    <property type="project" value="UniProtKB-KW"/>
</dbReference>
<dbReference type="Gene3D" id="2.60.120.590">
    <property type="entry name" value="Alpha-ketoglutarate-dependent dioxygenase AlkB-like"/>
    <property type="match status" value="1"/>
</dbReference>
<evidence type="ECO:0000256" key="22">
    <source>
        <dbReference type="SAM" id="MobiDB-lite"/>
    </source>
</evidence>
<comment type="caution">
    <text evidence="31">The sequence shown here is derived from an EMBL/GenBank/DDBJ whole genome shotgun (WGS) entry which is preliminary data.</text>
</comment>
<feature type="compositionally biased region" description="Basic residues" evidence="22">
    <location>
        <begin position="901"/>
        <end position="910"/>
    </location>
</feature>
<evidence type="ECO:0000259" key="28">
    <source>
        <dbReference type="PROSITE" id="PS51007"/>
    </source>
</evidence>